<dbReference type="EMBL" id="QUBQ01000001">
    <property type="protein sequence ID" value="REK77334.1"/>
    <property type="molecule type" value="Genomic_DNA"/>
</dbReference>
<dbReference type="Proteomes" id="UP000261905">
    <property type="component" value="Unassembled WGS sequence"/>
</dbReference>
<evidence type="ECO:0000313" key="2">
    <source>
        <dbReference type="EMBL" id="REK77334.1"/>
    </source>
</evidence>
<dbReference type="RefSeq" id="WP_116044879.1">
    <property type="nucleotide sequence ID" value="NZ_QUBQ01000001.1"/>
</dbReference>
<gene>
    <name evidence="2" type="ORF">DX130_10125</name>
</gene>
<dbReference type="OrthoDB" id="2988117at2"/>
<sequence length="154" mass="17523">MDKYGDWIIMAVAGVLAVIWLYRTFYRWLHAPATMNKVKLGKGGAIADNDEHVQLLEQHGYLVVSGKHVIPIPVELDDALLGKGTRIYIDYIAEMDHLTYIVKTARERMPMDWSASGLRDRLLMYALLLPHCAGVLYVDLKEKKISKIVFHIAD</sequence>
<keyword evidence="1" id="KW-0472">Membrane</keyword>
<keyword evidence="1" id="KW-1133">Transmembrane helix</keyword>
<evidence type="ECO:0000313" key="3">
    <source>
        <dbReference type="Proteomes" id="UP000261905"/>
    </source>
</evidence>
<reference evidence="2 3" key="1">
    <citation type="submission" date="2018-08" db="EMBL/GenBank/DDBJ databases">
        <title>Paenibacillus sp. M4BSY-1, whole genome shotgun sequence.</title>
        <authorList>
            <person name="Tuo L."/>
        </authorList>
    </citation>
    <scope>NUCLEOTIDE SEQUENCE [LARGE SCALE GENOMIC DNA]</scope>
    <source>
        <strain evidence="2 3">M4BSY-1</strain>
    </source>
</reference>
<organism evidence="2 3">
    <name type="scientific">Paenibacillus paeoniae</name>
    <dbReference type="NCBI Taxonomy" id="2292705"/>
    <lineage>
        <taxon>Bacteria</taxon>
        <taxon>Bacillati</taxon>
        <taxon>Bacillota</taxon>
        <taxon>Bacilli</taxon>
        <taxon>Bacillales</taxon>
        <taxon>Paenibacillaceae</taxon>
        <taxon>Paenibacillus</taxon>
    </lineage>
</organism>
<evidence type="ECO:0000256" key="1">
    <source>
        <dbReference type="SAM" id="Phobius"/>
    </source>
</evidence>
<keyword evidence="3" id="KW-1185">Reference proteome</keyword>
<protein>
    <submittedName>
        <fullName evidence="2">Uncharacterized protein</fullName>
    </submittedName>
</protein>
<feature type="transmembrane region" description="Helical" evidence="1">
    <location>
        <begin position="7"/>
        <end position="25"/>
    </location>
</feature>
<name>A0A371PMA4_9BACL</name>
<proteinExistence type="predicted"/>
<keyword evidence="1" id="KW-0812">Transmembrane</keyword>
<comment type="caution">
    <text evidence="2">The sequence shown here is derived from an EMBL/GenBank/DDBJ whole genome shotgun (WGS) entry which is preliminary data.</text>
</comment>
<dbReference type="AlphaFoldDB" id="A0A371PMA4"/>
<accession>A0A371PMA4</accession>